<dbReference type="InterPro" id="IPR006544">
    <property type="entry name" value="P-type_TPase_V"/>
</dbReference>
<keyword evidence="5" id="KW-0067">ATP-binding</keyword>
<comment type="caution">
    <text evidence="8">The sequence shown here is derived from an EMBL/GenBank/DDBJ whole genome shotgun (WGS) entry which is preliminary data.</text>
</comment>
<keyword evidence="7" id="KW-1278">Translocase</keyword>
<proteinExistence type="predicted"/>
<organism evidence="8 9">
    <name type="scientific">Dreissena polymorpha</name>
    <name type="common">Zebra mussel</name>
    <name type="synonym">Mytilus polymorpha</name>
    <dbReference type="NCBI Taxonomy" id="45954"/>
    <lineage>
        <taxon>Eukaryota</taxon>
        <taxon>Metazoa</taxon>
        <taxon>Spiralia</taxon>
        <taxon>Lophotrochozoa</taxon>
        <taxon>Mollusca</taxon>
        <taxon>Bivalvia</taxon>
        <taxon>Autobranchia</taxon>
        <taxon>Heteroconchia</taxon>
        <taxon>Euheterodonta</taxon>
        <taxon>Imparidentia</taxon>
        <taxon>Neoheterodontei</taxon>
        <taxon>Myida</taxon>
        <taxon>Dreissenoidea</taxon>
        <taxon>Dreissenidae</taxon>
        <taxon>Dreissena</taxon>
    </lineage>
</organism>
<keyword evidence="3" id="KW-0479">Metal-binding</keyword>
<comment type="subcellular location">
    <subcellularLocation>
        <location evidence="1">Membrane</location>
        <topology evidence="1">Multi-pass membrane protein</topology>
    </subcellularLocation>
</comment>
<dbReference type="GO" id="GO:0005524">
    <property type="term" value="F:ATP binding"/>
    <property type="evidence" value="ECO:0007669"/>
    <property type="project" value="UniProtKB-KW"/>
</dbReference>
<evidence type="ECO:0000256" key="6">
    <source>
        <dbReference type="ARBA" id="ARBA00022842"/>
    </source>
</evidence>
<name>A0A9D4GST0_DREPO</name>
<dbReference type="PANTHER" id="PTHR45630">
    <property type="entry name" value="CATION-TRANSPORTING ATPASE-RELATED"/>
    <property type="match status" value="1"/>
</dbReference>
<dbReference type="EMBL" id="JAIWYP010000005">
    <property type="protein sequence ID" value="KAH3822744.1"/>
    <property type="molecule type" value="Genomic_DNA"/>
</dbReference>
<keyword evidence="6" id="KW-0460">Magnesium</keyword>
<reference evidence="8" key="1">
    <citation type="journal article" date="2019" name="bioRxiv">
        <title>The Genome of the Zebra Mussel, Dreissena polymorpha: A Resource for Invasive Species Research.</title>
        <authorList>
            <person name="McCartney M.A."/>
            <person name="Auch B."/>
            <person name="Kono T."/>
            <person name="Mallez S."/>
            <person name="Zhang Y."/>
            <person name="Obille A."/>
            <person name="Becker A."/>
            <person name="Abrahante J.E."/>
            <person name="Garbe J."/>
            <person name="Badalamenti J.P."/>
            <person name="Herman A."/>
            <person name="Mangelson H."/>
            <person name="Liachko I."/>
            <person name="Sullivan S."/>
            <person name="Sone E.D."/>
            <person name="Koren S."/>
            <person name="Silverstein K.A.T."/>
            <person name="Beckman K.B."/>
            <person name="Gohl D.M."/>
        </authorList>
    </citation>
    <scope>NUCLEOTIDE SEQUENCE</scope>
    <source>
        <strain evidence="8">Duluth1</strain>
        <tissue evidence="8">Whole animal</tissue>
    </source>
</reference>
<evidence type="ECO:0000313" key="9">
    <source>
        <dbReference type="Proteomes" id="UP000828390"/>
    </source>
</evidence>
<evidence type="ECO:0000256" key="1">
    <source>
        <dbReference type="ARBA" id="ARBA00004141"/>
    </source>
</evidence>
<evidence type="ECO:0000313" key="8">
    <source>
        <dbReference type="EMBL" id="KAH3822744.1"/>
    </source>
</evidence>
<sequence>MEIEIVRQFTFSSSLQRMSVIVRQLGSDHFEIYTNGAPKMVASLCITDTGMD</sequence>
<dbReference type="PANTHER" id="PTHR45630:SF8">
    <property type="entry name" value="CATION-TRANSPORTING ATPASE"/>
    <property type="match status" value="1"/>
</dbReference>
<dbReference type="Proteomes" id="UP000828390">
    <property type="component" value="Unassembled WGS sequence"/>
</dbReference>
<keyword evidence="9" id="KW-1185">Reference proteome</keyword>
<dbReference type="GO" id="GO:0016020">
    <property type="term" value="C:membrane"/>
    <property type="evidence" value="ECO:0007669"/>
    <property type="project" value="UniProtKB-SubCell"/>
</dbReference>
<dbReference type="GO" id="GO:0046872">
    <property type="term" value="F:metal ion binding"/>
    <property type="evidence" value="ECO:0007669"/>
    <property type="project" value="UniProtKB-KW"/>
</dbReference>
<keyword evidence="2" id="KW-0597">Phosphoprotein</keyword>
<evidence type="ECO:0000256" key="3">
    <source>
        <dbReference type="ARBA" id="ARBA00022723"/>
    </source>
</evidence>
<evidence type="ECO:0000256" key="5">
    <source>
        <dbReference type="ARBA" id="ARBA00022840"/>
    </source>
</evidence>
<dbReference type="GO" id="GO:0140358">
    <property type="term" value="F:P-type transmembrane transporter activity"/>
    <property type="evidence" value="ECO:0007669"/>
    <property type="project" value="InterPro"/>
</dbReference>
<gene>
    <name evidence="8" type="ORF">DPMN_124534</name>
</gene>
<keyword evidence="4" id="KW-0547">Nucleotide-binding</keyword>
<protein>
    <submittedName>
        <fullName evidence="8">Uncharacterized protein</fullName>
    </submittedName>
</protein>
<dbReference type="Gene3D" id="3.40.1110.10">
    <property type="entry name" value="Calcium-transporting ATPase, cytoplasmic domain N"/>
    <property type="match status" value="1"/>
</dbReference>
<evidence type="ECO:0000256" key="4">
    <source>
        <dbReference type="ARBA" id="ARBA00022741"/>
    </source>
</evidence>
<dbReference type="GO" id="GO:0019829">
    <property type="term" value="F:ATPase-coupled monoatomic cation transmembrane transporter activity"/>
    <property type="evidence" value="ECO:0007669"/>
    <property type="project" value="TreeGrafter"/>
</dbReference>
<dbReference type="GO" id="GO:0015203">
    <property type="term" value="F:polyamine transmembrane transporter activity"/>
    <property type="evidence" value="ECO:0007669"/>
    <property type="project" value="TreeGrafter"/>
</dbReference>
<dbReference type="GO" id="GO:0006874">
    <property type="term" value="P:intracellular calcium ion homeostasis"/>
    <property type="evidence" value="ECO:0007669"/>
    <property type="project" value="TreeGrafter"/>
</dbReference>
<evidence type="ECO:0000256" key="7">
    <source>
        <dbReference type="ARBA" id="ARBA00022967"/>
    </source>
</evidence>
<reference evidence="8" key="2">
    <citation type="submission" date="2020-11" db="EMBL/GenBank/DDBJ databases">
        <authorList>
            <person name="McCartney M.A."/>
            <person name="Auch B."/>
            <person name="Kono T."/>
            <person name="Mallez S."/>
            <person name="Becker A."/>
            <person name="Gohl D.M."/>
            <person name="Silverstein K.A.T."/>
            <person name="Koren S."/>
            <person name="Bechman K.B."/>
            <person name="Herman A."/>
            <person name="Abrahante J.E."/>
            <person name="Garbe J."/>
        </authorList>
    </citation>
    <scope>NUCLEOTIDE SEQUENCE</scope>
    <source>
        <strain evidence="8">Duluth1</strain>
        <tissue evidence="8">Whole animal</tissue>
    </source>
</reference>
<dbReference type="InterPro" id="IPR023299">
    <property type="entry name" value="ATPase_P-typ_cyto_dom_N"/>
</dbReference>
<dbReference type="SUPFAM" id="SSF81660">
    <property type="entry name" value="Metal cation-transporting ATPase, ATP-binding domain N"/>
    <property type="match status" value="1"/>
</dbReference>
<accession>A0A9D4GST0</accession>
<evidence type="ECO:0000256" key="2">
    <source>
        <dbReference type="ARBA" id="ARBA00022553"/>
    </source>
</evidence>
<dbReference type="AlphaFoldDB" id="A0A9D4GST0"/>